<keyword evidence="2" id="KW-0472">Membrane</keyword>
<feature type="transmembrane region" description="Helical" evidence="2">
    <location>
        <begin position="283"/>
        <end position="307"/>
    </location>
</feature>
<dbReference type="GO" id="GO:0004722">
    <property type="term" value="F:protein serine/threonine phosphatase activity"/>
    <property type="evidence" value="ECO:0007669"/>
    <property type="project" value="InterPro"/>
</dbReference>
<dbReference type="InterPro" id="IPR036457">
    <property type="entry name" value="PPM-type-like_dom_sf"/>
</dbReference>
<evidence type="ECO:0000313" key="4">
    <source>
        <dbReference type="EMBL" id="RRR66840.1"/>
    </source>
</evidence>
<reference evidence="4 5" key="1">
    <citation type="submission" date="2018-12" db="EMBL/GenBank/DDBJ databases">
        <title>Genome Sequence of Candidatus Viridilinea halotolerans isolated from saline sulfide-rich spring.</title>
        <authorList>
            <person name="Grouzdev D.S."/>
            <person name="Burganskaya E.I."/>
            <person name="Krutkina M.S."/>
            <person name="Sukhacheva M.V."/>
            <person name="Gorlenko V.M."/>
        </authorList>
    </citation>
    <scope>NUCLEOTIDE SEQUENCE [LARGE SCALE GENOMIC DNA]</scope>
    <source>
        <strain evidence="4">Chok-6</strain>
    </source>
</reference>
<dbReference type="SUPFAM" id="SSF81606">
    <property type="entry name" value="PP2C-like"/>
    <property type="match status" value="1"/>
</dbReference>
<dbReference type="InterPro" id="IPR015655">
    <property type="entry name" value="PP2C"/>
</dbReference>
<keyword evidence="2" id="KW-1133">Transmembrane helix</keyword>
<name>A0A426TSD1_9CHLR</name>
<evidence type="ECO:0000256" key="2">
    <source>
        <dbReference type="SAM" id="Phobius"/>
    </source>
</evidence>
<dbReference type="SMART" id="SM00332">
    <property type="entry name" value="PP2Cc"/>
    <property type="match status" value="1"/>
</dbReference>
<keyword evidence="2" id="KW-0812">Transmembrane</keyword>
<dbReference type="CDD" id="cd00143">
    <property type="entry name" value="PP2Cc"/>
    <property type="match status" value="1"/>
</dbReference>
<accession>A0A426TSD1</accession>
<dbReference type="SMART" id="SM00331">
    <property type="entry name" value="PP2C_SIG"/>
    <property type="match status" value="1"/>
</dbReference>
<gene>
    <name evidence="4" type="ORF">EI684_20015</name>
</gene>
<feature type="compositionally biased region" description="Low complexity" evidence="1">
    <location>
        <begin position="360"/>
        <end position="411"/>
    </location>
</feature>
<dbReference type="EMBL" id="RSAS01000826">
    <property type="protein sequence ID" value="RRR66840.1"/>
    <property type="molecule type" value="Genomic_DNA"/>
</dbReference>
<organism evidence="4 5">
    <name type="scientific">Candidatus Viridilinea halotolerans</name>
    <dbReference type="NCBI Taxonomy" id="2491704"/>
    <lineage>
        <taxon>Bacteria</taxon>
        <taxon>Bacillati</taxon>
        <taxon>Chloroflexota</taxon>
        <taxon>Chloroflexia</taxon>
        <taxon>Chloroflexales</taxon>
        <taxon>Chloroflexineae</taxon>
        <taxon>Oscillochloridaceae</taxon>
        <taxon>Candidatus Viridilinea</taxon>
    </lineage>
</organism>
<protein>
    <recommendedName>
        <fullName evidence="3">PPM-type phosphatase domain-containing protein</fullName>
    </recommendedName>
</protein>
<dbReference type="PROSITE" id="PS51746">
    <property type="entry name" value="PPM_2"/>
    <property type="match status" value="1"/>
</dbReference>
<dbReference type="InterPro" id="IPR001932">
    <property type="entry name" value="PPM-type_phosphatase-like_dom"/>
</dbReference>
<comment type="caution">
    <text evidence="4">The sequence shown here is derived from an EMBL/GenBank/DDBJ whole genome shotgun (WGS) entry which is preliminary data.</text>
</comment>
<dbReference type="Pfam" id="PF00481">
    <property type="entry name" value="PP2C"/>
    <property type="match status" value="1"/>
</dbReference>
<feature type="region of interest" description="Disordered" evidence="1">
    <location>
        <begin position="313"/>
        <end position="496"/>
    </location>
</feature>
<dbReference type="PRINTS" id="PR01217">
    <property type="entry name" value="PRICHEXTENSN"/>
</dbReference>
<feature type="domain" description="PPM-type phosphatase" evidence="3">
    <location>
        <begin position="22"/>
        <end position="270"/>
    </location>
</feature>
<dbReference type="Gene3D" id="3.60.40.10">
    <property type="entry name" value="PPM-type phosphatase domain"/>
    <property type="match status" value="1"/>
</dbReference>
<proteinExistence type="predicted"/>
<feature type="compositionally biased region" description="Gly residues" evidence="1">
    <location>
        <begin position="465"/>
        <end position="484"/>
    </location>
</feature>
<evidence type="ECO:0000259" key="3">
    <source>
        <dbReference type="PROSITE" id="PS51746"/>
    </source>
</evidence>
<dbReference type="Proteomes" id="UP000280307">
    <property type="component" value="Unassembled WGS sequence"/>
</dbReference>
<dbReference type="PANTHER" id="PTHR47992">
    <property type="entry name" value="PROTEIN PHOSPHATASE"/>
    <property type="match status" value="1"/>
</dbReference>
<feature type="compositionally biased region" description="Pro residues" evidence="1">
    <location>
        <begin position="412"/>
        <end position="464"/>
    </location>
</feature>
<sequence length="496" mass="49097">MSVAPSQPAPAPPASGERVNLRFGACTDTAGRPANEDNCTIEAKPRAGREHLGVIGAVADGMGGGEAGKTASNIAIGSIDEGYFESGNDNPLQSLQHAISQANSAVYAFTVNARKSGTVGTTMVAAAIVGSRAYIVNIGDSRAYLVRSGQAHQITVDHNWANQQVDLGRMTQEQAFAHDNAPLLTHVLGQGASLQIQQSGQPDGKFSFQLDLQPGDAIVLCSDGVSGVVGNQEIASLAVSALAPKAAEQIVARAKARRTTDNATAVVFQYGVRPKGGGGGLPVWLLPAGAGLVVLLLVFMVASAFAFGGGDDEAGSNGQGGPPPTSASVQGGSAGPGGIILADTPTVGAETQPAQTDGRATSTTLPATATSEPPTPTNTALPRPTTPPGQVRPTTPPVVRSTSPPAVVPTAGAPPTPTAVPPPPPTDVPPPPPTDVPPPPPTDVPPPPPTVAPPPTVVTPPPPRGDGGGGGGDGGGGGGGGGGDSPPPDDGGGDRD</sequence>
<evidence type="ECO:0000313" key="5">
    <source>
        <dbReference type="Proteomes" id="UP000280307"/>
    </source>
</evidence>
<evidence type="ECO:0000256" key="1">
    <source>
        <dbReference type="SAM" id="MobiDB-lite"/>
    </source>
</evidence>
<dbReference type="AlphaFoldDB" id="A0A426TSD1"/>